<dbReference type="Gene3D" id="3.40.630.10">
    <property type="entry name" value="Zn peptidases"/>
    <property type="match status" value="2"/>
</dbReference>
<dbReference type="InterPro" id="IPR002933">
    <property type="entry name" value="Peptidase_M20"/>
</dbReference>
<dbReference type="Gene3D" id="3.30.70.360">
    <property type="match status" value="1"/>
</dbReference>
<feature type="domain" description="Peptidase M20 dimerisation" evidence="12">
    <location>
        <begin position="188"/>
        <end position="295"/>
    </location>
</feature>
<keyword evidence="7" id="KW-0479">Metal-binding</keyword>
<dbReference type="PANTHER" id="PTHR43808:SF25">
    <property type="entry name" value="PEPTIDASE M20 DIMERISATION DOMAIN-CONTAINING PROTEIN"/>
    <property type="match status" value="1"/>
</dbReference>
<name>C0ZHT7_BREBN</name>
<dbReference type="KEGG" id="bbe:BBR47_42340"/>
<gene>
    <name evidence="13" type="ordered locus">BBR47_42340</name>
</gene>
<evidence type="ECO:0000256" key="4">
    <source>
        <dbReference type="ARBA" id="ARBA00006247"/>
    </source>
</evidence>
<dbReference type="STRING" id="358681.BBR47_42340"/>
<evidence type="ECO:0000256" key="11">
    <source>
        <dbReference type="ARBA" id="ARBA00051301"/>
    </source>
</evidence>
<dbReference type="Pfam" id="PF01546">
    <property type="entry name" value="Peptidase_M20"/>
    <property type="match status" value="1"/>
</dbReference>
<dbReference type="InterPro" id="IPR010182">
    <property type="entry name" value="ArgE/DapE"/>
</dbReference>
<dbReference type="NCBIfam" id="TIGR01910">
    <property type="entry name" value="DapE-ArgE"/>
    <property type="match status" value="1"/>
</dbReference>
<dbReference type="InterPro" id="IPR036264">
    <property type="entry name" value="Bact_exopeptidase_dim_dom"/>
</dbReference>
<keyword evidence="8" id="KW-0378">Hydrolase</keyword>
<evidence type="ECO:0000256" key="9">
    <source>
        <dbReference type="ARBA" id="ARBA00022833"/>
    </source>
</evidence>
<comment type="pathway">
    <text evidence="3">Amino-acid biosynthesis; L-lysine biosynthesis via DAP pathway; LL-2,6-diaminopimelate from (S)-tetrahydrodipicolinate (succinylase route): step 3/3.</text>
</comment>
<organism evidence="13 14">
    <name type="scientific">Brevibacillus brevis (strain 47 / JCM 6285 / NBRC 100599)</name>
    <dbReference type="NCBI Taxonomy" id="358681"/>
    <lineage>
        <taxon>Bacteria</taxon>
        <taxon>Bacillati</taxon>
        <taxon>Bacillota</taxon>
        <taxon>Bacilli</taxon>
        <taxon>Bacillales</taxon>
        <taxon>Paenibacillaceae</taxon>
        <taxon>Brevibacillus</taxon>
    </lineage>
</organism>
<dbReference type="eggNOG" id="COG0624">
    <property type="taxonomic scope" value="Bacteria"/>
</dbReference>
<dbReference type="PROSITE" id="PS00758">
    <property type="entry name" value="ARGE_DAPE_CPG2_1"/>
    <property type="match status" value="1"/>
</dbReference>
<dbReference type="GO" id="GO:0009014">
    <property type="term" value="F:succinyl-diaminopimelate desuccinylase activity"/>
    <property type="evidence" value="ECO:0007669"/>
    <property type="project" value="UniProtKB-EC"/>
</dbReference>
<comment type="similarity">
    <text evidence="4">Belongs to the peptidase M20A family.</text>
</comment>
<dbReference type="HOGENOM" id="CLU_021802_2_0_9"/>
<dbReference type="PANTHER" id="PTHR43808">
    <property type="entry name" value="ACETYLORNITHINE DEACETYLASE"/>
    <property type="match status" value="1"/>
</dbReference>
<evidence type="ECO:0000313" key="13">
    <source>
        <dbReference type="EMBL" id="BAH45211.1"/>
    </source>
</evidence>
<evidence type="ECO:0000256" key="5">
    <source>
        <dbReference type="ARBA" id="ARBA00011921"/>
    </source>
</evidence>
<proteinExistence type="inferred from homology"/>
<dbReference type="Proteomes" id="UP000001877">
    <property type="component" value="Chromosome"/>
</dbReference>
<comment type="catalytic activity">
    <reaction evidence="11">
        <text>N-succinyl-(2S,6S)-2,6-diaminopimelate + H2O = (2S,6S)-2,6-diaminopimelate + succinate</text>
        <dbReference type="Rhea" id="RHEA:22608"/>
        <dbReference type="ChEBI" id="CHEBI:15377"/>
        <dbReference type="ChEBI" id="CHEBI:30031"/>
        <dbReference type="ChEBI" id="CHEBI:57609"/>
        <dbReference type="ChEBI" id="CHEBI:58087"/>
        <dbReference type="EC" id="3.5.1.18"/>
    </reaction>
</comment>
<dbReference type="EC" id="3.5.1.18" evidence="5"/>
<evidence type="ECO:0000256" key="8">
    <source>
        <dbReference type="ARBA" id="ARBA00022801"/>
    </source>
</evidence>
<keyword evidence="9" id="KW-0862">Zinc</keyword>
<dbReference type="UniPathway" id="UPA00034">
    <property type="reaction ID" value="UER00021"/>
</dbReference>
<evidence type="ECO:0000256" key="1">
    <source>
        <dbReference type="ARBA" id="ARBA00001941"/>
    </source>
</evidence>
<dbReference type="EMBL" id="AP008955">
    <property type="protein sequence ID" value="BAH45211.1"/>
    <property type="molecule type" value="Genomic_DNA"/>
</dbReference>
<evidence type="ECO:0000256" key="7">
    <source>
        <dbReference type="ARBA" id="ARBA00022723"/>
    </source>
</evidence>
<dbReference type="GO" id="GO:0046872">
    <property type="term" value="F:metal ion binding"/>
    <property type="evidence" value="ECO:0007669"/>
    <property type="project" value="UniProtKB-KW"/>
</dbReference>
<comment type="cofactor">
    <cofactor evidence="1">
        <name>Co(2+)</name>
        <dbReference type="ChEBI" id="CHEBI:48828"/>
    </cofactor>
</comment>
<evidence type="ECO:0000256" key="3">
    <source>
        <dbReference type="ARBA" id="ARBA00005130"/>
    </source>
</evidence>
<evidence type="ECO:0000256" key="6">
    <source>
        <dbReference type="ARBA" id="ARBA00016853"/>
    </source>
</evidence>
<evidence type="ECO:0000256" key="10">
    <source>
        <dbReference type="ARBA" id="ARBA00023285"/>
    </source>
</evidence>
<keyword evidence="14" id="KW-1185">Reference proteome</keyword>
<dbReference type="AlphaFoldDB" id="C0ZHT7"/>
<dbReference type="InterPro" id="IPR001261">
    <property type="entry name" value="ArgE/DapE_CS"/>
</dbReference>
<reference evidence="13 14" key="1">
    <citation type="submission" date="2005-03" db="EMBL/GenBank/DDBJ databases">
        <title>Brevibacillus brevis strain 47, complete genome.</title>
        <authorList>
            <person name="Hosoyama A."/>
            <person name="Yamada R."/>
            <person name="Hongo Y."/>
            <person name="Terui Y."/>
            <person name="Ankai A."/>
            <person name="Masuyama W."/>
            <person name="Sekiguchi M."/>
            <person name="Takeda T."/>
            <person name="Asano K."/>
            <person name="Ohji S."/>
            <person name="Ichikawa N."/>
            <person name="Narita S."/>
            <person name="Aoki N."/>
            <person name="Miura H."/>
            <person name="Matsushita S."/>
            <person name="Sekigawa T."/>
            <person name="Yamagata H."/>
            <person name="Yoshikawa H."/>
            <person name="Udaka S."/>
            <person name="Tanikawa S."/>
            <person name="Fujita N."/>
        </authorList>
    </citation>
    <scope>NUCLEOTIDE SEQUENCE [LARGE SCALE GENOMIC DNA]</scope>
    <source>
        <strain evidence="14">47 / JCM 6285 / NBRC 100599</strain>
    </source>
</reference>
<dbReference type="InterPro" id="IPR011650">
    <property type="entry name" value="Peptidase_M20_dimer"/>
</dbReference>
<dbReference type="GO" id="GO:0009089">
    <property type="term" value="P:lysine biosynthetic process via diaminopimelate"/>
    <property type="evidence" value="ECO:0007669"/>
    <property type="project" value="UniProtKB-UniPathway"/>
</dbReference>
<sequence length="395" mass="42388">MPGRGGNDKMNVTINRDELISLVQNLIRIDSVNPYLDEDGPGEKEMAAFIRDRLQTAGLEVHVTPINDTAVNVVGILRGTGGGKSLMLNGHMDTVSAKRMEIPPFEPTLADNKIFGRGSQDMKGSLGAMIAAVEAIAQVKVPLAGDVILTFVADEEYKSIGTEELVKAYKADAAICCEPSDLAIGVVHRGFAWVKCEVLGKAAHGSRPAEGIDAIVRAGRVLQELERLSDRLAQGPVHPILGAASVHASIIQGGTELSTYPDYCRIDWERRTLPGETEADVANEIEALLQKLRAEDETFQASAELSFLREPFEFGLDEPLYLALQAACKSVMGKIPEVCGFSGWTDAALLQEAGIPTVLFGPVGAGLHAAVEYVEVDSLVDMSAILVETICDFCQ</sequence>
<dbReference type="InterPro" id="IPR050072">
    <property type="entry name" value="Peptidase_M20A"/>
</dbReference>
<comment type="cofactor">
    <cofactor evidence="2">
        <name>Zn(2+)</name>
        <dbReference type="ChEBI" id="CHEBI:29105"/>
    </cofactor>
</comment>
<evidence type="ECO:0000259" key="12">
    <source>
        <dbReference type="Pfam" id="PF07687"/>
    </source>
</evidence>
<keyword evidence="10" id="KW-0170">Cobalt</keyword>
<accession>C0ZHT7</accession>
<dbReference type="Pfam" id="PF07687">
    <property type="entry name" value="M20_dimer"/>
    <property type="match status" value="1"/>
</dbReference>
<dbReference type="SUPFAM" id="SSF55031">
    <property type="entry name" value="Bacterial exopeptidase dimerisation domain"/>
    <property type="match status" value="1"/>
</dbReference>
<dbReference type="SUPFAM" id="SSF53187">
    <property type="entry name" value="Zn-dependent exopeptidases"/>
    <property type="match status" value="1"/>
</dbReference>
<evidence type="ECO:0000313" key="14">
    <source>
        <dbReference type="Proteomes" id="UP000001877"/>
    </source>
</evidence>
<protein>
    <recommendedName>
        <fullName evidence="6">Probable succinyl-diaminopimelate desuccinylase</fullName>
        <ecNumber evidence="5">3.5.1.18</ecNumber>
    </recommendedName>
</protein>
<evidence type="ECO:0000256" key="2">
    <source>
        <dbReference type="ARBA" id="ARBA00001947"/>
    </source>
</evidence>